<gene>
    <name evidence="1" type="ORF">GCM10011492_33450</name>
</gene>
<keyword evidence="2" id="KW-1185">Reference proteome</keyword>
<protein>
    <submittedName>
        <fullName evidence="1">Uncharacterized protein</fullName>
    </submittedName>
</protein>
<organism evidence="1 2">
    <name type="scientific">Flexivirga endophytica</name>
    <dbReference type="NCBI Taxonomy" id="1849103"/>
    <lineage>
        <taxon>Bacteria</taxon>
        <taxon>Bacillati</taxon>
        <taxon>Actinomycetota</taxon>
        <taxon>Actinomycetes</taxon>
        <taxon>Micrococcales</taxon>
        <taxon>Dermacoccaceae</taxon>
        <taxon>Flexivirga</taxon>
    </lineage>
</organism>
<name>A0A916WXE9_9MICO</name>
<dbReference type="RefSeq" id="WP_188838169.1">
    <property type="nucleotide sequence ID" value="NZ_BMHI01000005.1"/>
</dbReference>
<dbReference type="AlphaFoldDB" id="A0A916WXE9"/>
<evidence type="ECO:0000313" key="1">
    <source>
        <dbReference type="EMBL" id="GGB39951.1"/>
    </source>
</evidence>
<comment type="caution">
    <text evidence="1">The sequence shown here is derived from an EMBL/GenBank/DDBJ whole genome shotgun (WGS) entry which is preliminary data.</text>
</comment>
<accession>A0A916WXE9</accession>
<sequence>MGQLTVDARSLDSGAASLRGAHGVGLLMLARAIVDDVCGGVGASGDSDVLSSALPQLVGAVTERTTSIAGRLETAAGAYRRTEWLVRVAMADRR</sequence>
<dbReference type="EMBL" id="BMHI01000005">
    <property type="protein sequence ID" value="GGB39951.1"/>
    <property type="molecule type" value="Genomic_DNA"/>
</dbReference>
<evidence type="ECO:0000313" key="2">
    <source>
        <dbReference type="Proteomes" id="UP000636793"/>
    </source>
</evidence>
<reference evidence="1" key="1">
    <citation type="journal article" date="2014" name="Int. J. Syst. Evol. Microbiol.">
        <title>Complete genome sequence of Corynebacterium casei LMG S-19264T (=DSM 44701T), isolated from a smear-ripened cheese.</title>
        <authorList>
            <consortium name="US DOE Joint Genome Institute (JGI-PGF)"/>
            <person name="Walter F."/>
            <person name="Albersmeier A."/>
            <person name="Kalinowski J."/>
            <person name="Ruckert C."/>
        </authorList>
    </citation>
    <scope>NUCLEOTIDE SEQUENCE</scope>
    <source>
        <strain evidence="1">CGMCC 1.15085</strain>
    </source>
</reference>
<reference evidence="1" key="2">
    <citation type="submission" date="2020-09" db="EMBL/GenBank/DDBJ databases">
        <authorList>
            <person name="Sun Q."/>
            <person name="Zhou Y."/>
        </authorList>
    </citation>
    <scope>NUCLEOTIDE SEQUENCE</scope>
    <source>
        <strain evidence="1">CGMCC 1.15085</strain>
    </source>
</reference>
<dbReference type="Proteomes" id="UP000636793">
    <property type="component" value="Unassembled WGS sequence"/>
</dbReference>
<proteinExistence type="predicted"/>